<evidence type="ECO:0000256" key="9">
    <source>
        <dbReference type="ARBA" id="ARBA00024792"/>
    </source>
</evidence>
<keyword evidence="4 10" id="KW-0812">Transmembrane</keyword>
<keyword evidence="12" id="KW-1185">Reference proteome</keyword>
<evidence type="ECO:0000256" key="2">
    <source>
        <dbReference type="ARBA" id="ARBA00007127"/>
    </source>
</evidence>
<keyword evidence="8 10" id="KW-0472">Membrane</keyword>
<evidence type="ECO:0000256" key="8">
    <source>
        <dbReference type="ARBA" id="ARBA00023136"/>
    </source>
</evidence>
<comment type="similarity">
    <text evidence="2 10">Belongs to the ADP/ATP translocase tlc family.</text>
</comment>
<organism evidence="11 12">
    <name type="scientific">Candidatus Nesciobacter abundans</name>
    <dbReference type="NCBI Taxonomy" id="2601668"/>
    <lineage>
        <taxon>Bacteria</taxon>
        <taxon>Pseudomonadati</taxon>
        <taxon>Pseudomonadota</taxon>
        <taxon>Alphaproteobacteria</taxon>
        <taxon>Holosporales</taxon>
        <taxon>Holosporaceae</taxon>
        <taxon>Candidatus Nesciobacter</taxon>
    </lineage>
</organism>
<evidence type="ECO:0000256" key="3">
    <source>
        <dbReference type="ARBA" id="ARBA00022448"/>
    </source>
</evidence>
<dbReference type="Gene3D" id="1.20.1250.20">
    <property type="entry name" value="MFS general substrate transporter like domains"/>
    <property type="match status" value="1"/>
</dbReference>
<dbReference type="KEGG" id="nabu:FZC36_02425"/>
<feature type="transmembrane region" description="Helical" evidence="10">
    <location>
        <begin position="241"/>
        <end position="257"/>
    </location>
</feature>
<feature type="transmembrane region" description="Helical" evidence="10">
    <location>
        <begin position="277"/>
        <end position="296"/>
    </location>
</feature>
<dbReference type="GO" id="GO:0005471">
    <property type="term" value="F:ATP:ADP antiporter activity"/>
    <property type="evidence" value="ECO:0007669"/>
    <property type="project" value="InterPro"/>
</dbReference>
<dbReference type="Pfam" id="PF03219">
    <property type="entry name" value="TLC"/>
    <property type="match status" value="1"/>
</dbReference>
<dbReference type="GO" id="GO:0005886">
    <property type="term" value="C:plasma membrane"/>
    <property type="evidence" value="ECO:0007669"/>
    <property type="project" value="UniProtKB-SubCell"/>
</dbReference>
<feature type="transmembrane region" description="Helical" evidence="10">
    <location>
        <begin position="508"/>
        <end position="527"/>
    </location>
</feature>
<feature type="transmembrane region" description="Helical" evidence="10">
    <location>
        <begin position="366"/>
        <end position="388"/>
    </location>
</feature>
<dbReference type="SUPFAM" id="SSF103473">
    <property type="entry name" value="MFS general substrate transporter"/>
    <property type="match status" value="1"/>
</dbReference>
<evidence type="ECO:0000256" key="1">
    <source>
        <dbReference type="ARBA" id="ARBA00004651"/>
    </source>
</evidence>
<feature type="transmembrane region" description="Helical" evidence="10">
    <location>
        <begin position="12"/>
        <end position="28"/>
    </location>
</feature>
<feature type="transmembrane region" description="Helical" evidence="10">
    <location>
        <begin position="85"/>
        <end position="102"/>
    </location>
</feature>
<gene>
    <name evidence="11" type="ORF">FZC36_02425</name>
</gene>
<dbReference type="InterPro" id="IPR004667">
    <property type="entry name" value="ADP_ATP_car_bac_type"/>
</dbReference>
<dbReference type="AlphaFoldDB" id="A0A5C0UGL9"/>
<evidence type="ECO:0000256" key="7">
    <source>
        <dbReference type="ARBA" id="ARBA00022989"/>
    </source>
</evidence>
<evidence type="ECO:0000256" key="5">
    <source>
        <dbReference type="ARBA" id="ARBA00022741"/>
    </source>
</evidence>
<evidence type="ECO:0000256" key="4">
    <source>
        <dbReference type="ARBA" id="ARBA00022692"/>
    </source>
</evidence>
<proteinExistence type="inferred from homology"/>
<feature type="transmembrane region" description="Helical" evidence="10">
    <location>
        <begin position="152"/>
        <end position="171"/>
    </location>
</feature>
<protein>
    <recommendedName>
        <fullName evidence="10">ADP,ATP carrier protein</fullName>
    </recommendedName>
</protein>
<dbReference type="GO" id="GO:0005524">
    <property type="term" value="F:ATP binding"/>
    <property type="evidence" value="ECO:0007669"/>
    <property type="project" value="UniProtKB-KW"/>
</dbReference>
<keyword evidence="5 10" id="KW-0547">Nucleotide-binding</keyword>
<keyword evidence="3 10" id="KW-0813">Transport</keyword>
<dbReference type="Proteomes" id="UP000324924">
    <property type="component" value="Chromosome"/>
</dbReference>
<dbReference type="RefSeq" id="WP_148972388.1">
    <property type="nucleotide sequence ID" value="NZ_CP043314.1"/>
</dbReference>
<dbReference type="InterPro" id="IPR036259">
    <property type="entry name" value="MFS_trans_sf"/>
</dbReference>
<dbReference type="PANTHER" id="PTHR31187">
    <property type="match status" value="1"/>
</dbReference>
<dbReference type="PANTHER" id="PTHR31187:SF1">
    <property type="entry name" value="ADP,ATP CARRIER PROTEIN 1"/>
    <property type="match status" value="1"/>
</dbReference>
<comment type="subcellular location">
    <subcellularLocation>
        <location evidence="1">Cell membrane</location>
        <topology evidence="1">Multi-pass membrane protein</topology>
    </subcellularLocation>
    <subcellularLocation>
        <location evidence="10">Membrane</location>
        <topology evidence="10">Multi-pass membrane protein</topology>
    </subcellularLocation>
</comment>
<feature type="transmembrane region" description="Helical" evidence="10">
    <location>
        <begin position="327"/>
        <end position="345"/>
    </location>
</feature>
<sequence>MISKLLLRTKFNFRFIHVFIGFIKTNFYKKVVRFIKHYLNKFIKNPNKFIKNPNFDCKAKRRIFSSLSNLSKNLFPVKKSEFKKFFPMAFMMFFMLFSTTILKNVKDTLIITHKGSGAEVINFLKFFVVIFSILFMSAYGKLSQFFESKNMFYVTISFFLLFFLFFNIVLYPNRETLHPNMLEIKQIKALYPRLKWILPMYSLWIYSIFYAFADLWCSMCISFLFWQFANQVVTLEESKRFYGSFAAIGYIGLIIGSKSIKYIINSKLGSFDQKLRLVIYLVCIACCFIMFFYFLFNKIFHSQVNFKSKKSKFSLRQSIKIIFQNKTITYIMAIVFCYNFSISMVELTWKSELRNFTKSKEAFVNYYAFVNESVGYSTIFFAFFSNILFKKINWFGSALITPVVMLVSSLLFFSAIILKIIGFKTFLGASIVVISVLTGTIHNITSKSMKYSLFDQTKEMAYIPLDKELKTKGKAAIDVVGSRFSKSLSGQIQAFLLILIPQSSQINIAPYLLFLIIIVFYAWFWSLNKLNLERSKDLHK</sequence>
<evidence type="ECO:0000256" key="10">
    <source>
        <dbReference type="RuleBase" id="RU363121"/>
    </source>
</evidence>
<keyword evidence="7 10" id="KW-1133">Transmembrane helix</keyword>
<comment type="function">
    <text evidence="9">Provides the rickettsial cell with host ATP in exchange for rickettsial ADP. This is an obligate exchange system. This energy acquiring activity is an important component of rickettsial parasitism.</text>
</comment>
<dbReference type="EMBL" id="CP043314">
    <property type="protein sequence ID" value="QEK39265.1"/>
    <property type="molecule type" value="Genomic_DNA"/>
</dbReference>
<feature type="transmembrane region" description="Helical" evidence="10">
    <location>
        <begin position="203"/>
        <end position="229"/>
    </location>
</feature>
<evidence type="ECO:0000313" key="11">
    <source>
        <dbReference type="EMBL" id="QEK39265.1"/>
    </source>
</evidence>
<dbReference type="OrthoDB" id="19786at2"/>
<feature type="transmembrane region" description="Helical" evidence="10">
    <location>
        <begin position="425"/>
        <end position="444"/>
    </location>
</feature>
<feature type="transmembrane region" description="Helical" evidence="10">
    <location>
        <begin position="394"/>
        <end position="418"/>
    </location>
</feature>
<name>A0A5C0UGL9_9PROT</name>
<reference evidence="11 12" key="1">
    <citation type="submission" date="2019-08" db="EMBL/GenBank/DDBJ databases">
        <title>Highly reduced genomes of protist endosymbionts show evolutionary convergence.</title>
        <authorList>
            <person name="George E."/>
            <person name="Husnik F."/>
            <person name="Tashyreva D."/>
            <person name="Prokopchuk G."/>
            <person name="Horak A."/>
            <person name="Kwong W.K."/>
            <person name="Lukes J."/>
            <person name="Keeling P.J."/>
        </authorList>
    </citation>
    <scope>NUCLEOTIDE SEQUENCE [LARGE SCALE GENOMIC DNA]</scope>
    <source>
        <strain evidence="11">1604HC</strain>
    </source>
</reference>
<evidence type="ECO:0000313" key="12">
    <source>
        <dbReference type="Proteomes" id="UP000324924"/>
    </source>
</evidence>
<keyword evidence="6 10" id="KW-0067">ATP-binding</keyword>
<accession>A0A5C0UGL9</accession>
<feature type="transmembrane region" description="Helical" evidence="10">
    <location>
        <begin position="123"/>
        <end position="140"/>
    </location>
</feature>
<evidence type="ECO:0000256" key="6">
    <source>
        <dbReference type="ARBA" id="ARBA00022840"/>
    </source>
</evidence>